<comment type="caution">
    <text evidence="3">The sequence shown here is derived from an EMBL/GenBank/DDBJ whole genome shotgun (WGS) entry which is preliminary data.</text>
</comment>
<organism evidence="3 4">
    <name type="scientific">Hibiscus sabdariffa</name>
    <name type="common">roselle</name>
    <dbReference type="NCBI Taxonomy" id="183260"/>
    <lineage>
        <taxon>Eukaryota</taxon>
        <taxon>Viridiplantae</taxon>
        <taxon>Streptophyta</taxon>
        <taxon>Embryophyta</taxon>
        <taxon>Tracheophyta</taxon>
        <taxon>Spermatophyta</taxon>
        <taxon>Magnoliopsida</taxon>
        <taxon>eudicotyledons</taxon>
        <taxon>Gunneridae</taxon>
        <taxon>Pentapetalae</taxon>
        <taxon>rosids</taxon>
        <taxon>malvids</taxon>
        <taxon>Malvales</taxon>
        <taxon>Malvaceae</taxon>
        <taxon>Malvoideae</taxon>
        <taxon>Hibiscus</taxon>
    </lineage>
</organism>
<evidence type="ECO:0000259" key="2">
    <source>
        <dbReference type="Pfam" id="PF24758"/>
    </source>
</evidence>
<evidence type="ECO:0000313" key="3">
    <source>
        <dbReference type="EMBL" id="KAK8483073.1"/>
    </source>
</evidence>
<proteinExistence type="predicted"/>
<dbReference type="Pfam" id="PF00646">
    <property type="entry name" value="F-box"/>
    <property type="match status" value="1"/>
</dbReference>
<accession>A0ABR1ZR07</accession>
<reference evidence="3 4" key="1">
    <citation type="journal article" date="2024" name="G3 (Bethesda)">
        <title>Genome assembly of Hibiscus sabdariffa L. provides insights into metabolisms of medicinal natural products.</title>
        <authorList>
            <person name="Kim T."/>
        </authorList>
    </citation>
    <scope>NUCLEOTIDE SEQUENCE [LARGE SCALE GENOMIC DNA]</scope>
    <source>
        <strain evidence="3">TK-2024</strain>
        <tissue evidence="3">Old leaves</tissue>
    </source>
</reference>
<dbReference type="InterPro" id="IPR036047">
    <property type="entry name" value="F-box-like_dom_sf"/>
</dbReference>
<keyword evidence="4" id="KW-1185">Reference proteome</keyword>
<dbReference type="InterPro" id="IPR050232">
    <property type="entry name" value="FBL13/AtMIF1-like"/>
</dbReference>
<name>A0ABR1ZR07_9ROSI</name>
<dbReference type="PANTHER" id="PTHR31900">
    <property type="entry name" value="F-BOX/RNI SUPERFAMILY PROTEIN-RELATED"/>
    <property type="match status" value="1"/>
</dbReference>
<dbReference type="Proteomes" id="UP001396334">
    <property type="component" value="Unassembled WGS sequence"/>
</dbReference>
<dbReference type="SUPFAM" id="SSF81383">
    <property type="entry name" value="F-box domain"/>
    <property type="match status" value="1"/>
</dbReference>
<dbReference type="CDD" id="cd22160">
    <property type="entry name" value="F-box_AtFBL13-like"/>
    <property type="match status" value="1"/>
</dbReference>
<dbReference type="InterPro" id="IPR032675">
    <property type="entry name" value="LRR_dom_sf"/>
</dbReference>
<feature type="domain" description="F-box/LRR-repeat protein 15/At3g58940/PEG3-like LRR" evidence="2">
    <location>
        <begin position="115"/>
        <end position="221"/>
    </location>
</feature>
<dbReference type="InterPro" id="IPR001810">
    <property type="entry name" value="F-box_dom"/>
</dbReference>
<evidence type="ECO:0008006" key="5">
    <source>
        <dbReference type="Google" id="ProtNLM"/>
    </source>
</evidence>
<evidence type="ECO:0000259" key="1">
    <source>
        <dbReference type="Pfam" id="PF00646"/>
    </source>
</evidence>
<dbReference type="InterPro" id="IPR055411">
    <property type="entry name" value="LRR_FXL15/At3g58940/PEG3-like"/>
</dbReference>
<dbReference type="InterPro" id="IPR053781">
    <property type="entry name" value="F-box_AtFBL13-like"/>
</dbReference>
<sequence>MGKQVKSVGGFDRISNLSDPIRCHILTFTPTKDAVRTSILSRRWRYLFASMPTLDFYRCLIDMPRRNFNNFWGFVDRLLFFPDRVSLECFRLHDPTSKNDDHLRLYGCISAALWRGVKEIVIYSRNCPVFPTLLLTSRSLVILKLNIAGEMKVPANACLPNLKTLHLKNLVFADGSSILRLISSCHVLEDLALDLCDFRNISVLSIHSLSLKRLCLRLVEMIFENTGDLNYVVEINTPSLVYLECTELIAECYTFSNTSALEKAYISIYPWDATYDADRVRGATHLFPAICNVQYLSLYIDNAETLFETDLKPGLAFHNLVELEFMIPDEDWNGTWILEFLSHVPNLKKLVLDVLFAEPWKSSGEADG</sequence>
<evidence type="ECO:0000313" key="4">
    <source>
        <dbReference type="Proteomes" id="UP001396334"/>
    </source>
</evidence>
<protein>
    <recommendedName>
        <fullName evidence="5">F-box domain-containing protein</fullName>
    </recommendedName>
</protein>
<dbReference type="EMBL" id="JBBPBN010000708">
    <property type="protein sequence ID" value="KAK8483073.1"/>
    <property type="molecule type" value="Genomic_DNA"/>
</dbReference>
<gene>
    <name evidence="3" type="ORF">V6N11_049615</name>
</gene>
<feature type="domain" description="F-box" evidence="1">
    <location>
        <begin position="14"/>
        <end position="52"/>
    </location>
</feature>
<dbReference type="Gene3D" id="3.80.10.10">
    <property type="entry name" value="Ribonuclease Inhibitor"/>
    <property type="match status" value="1"/>
</dbReference>
<dbReference type="Pfam" id="PF24758">
    <property type="entry name" value="LRR_At5g56370"/>
    <property type="match status" value="1"/>
</dbReference>
<dbReference type="PANTHER" id="PTHR31900:SF27">
    <property type="entry name" value="FBD DOMAIN-CONTAINING PROTEIN"/>
    <property type="match status" value="1"/>
</dbReference>
<dbReference type="SUPFAM" id="SSF52058">
    <property type="entry name" value="L domain-like"/>
    <property type="match status" value="1"/>
</dbReference>